<dbReference type="Proteomes" id="UP000619479">
    <property type="component" value="Unassembled WGS sequence"/>
</dbReference>
<evidence type="ECO:0000313" key="1">
    <source>
        <dbReference type="EMBL" id="GID67695.1"/>
    </source>
</evidence>
<name>A0A919IKF8_9ACTN</name>
<organism evidence="1 2">
    <name type="scientific">Actinoplanes cyaneus</name>
    <dbReference type="NCBI Taxonomy" id="52696"/>
    <lineage>
        <taxon>Bacteria</taxon>
        <taxon>Bacillati</taxon>
        <taxon>Actinomycetota</taxon>
        <taxon>Actinomycetes</taxon>
        <taxon>Micromonosporales</taxon>
        <taxon>Micromonosporaceae</taxon>
        <taxon>Actinoplanes</taxon>
    </lineage>
</organism>
<keyword evidence="2" id="KW-1185">Reference proteome</keyword>
<dbReference type="EMBL" id="BOMH01000041">
    <property type="protein sequence ID" value="GID67695.1"/>
    <property type="molecule type" value="Genomic_DNA"/>
</dbReference>
<protein>
    <submittedName>
        <fullName evidence="1">Uncharacterized protein</fullName>
    </submittedName>
</protein>
<gene>
    <name evidence="1" type="ORF">Acy02nite_55760</name>
</gene>
<accession>A0A919IKF8</accession>
<reference evidence="1" key="1">
    <citation type="submission" date="2021-01" db="EMBL/GenBank/DDBJ databases">
        <title>Whole genome shotgun sequence of Actinoplanes cyaneus NBRC 14990.</title>
        <authorList>
            <person name="Komaki H."/>
            <person name="Tamura T."/>
        </authorList>
    </citation>
    <scope>NUCLEOTIDE SEQUENCE</scope>
    <source>
        <strain evidence="1">NBRC 14990</strain>
    </source>
</reference>
<dbReference type="AlphaFoldDB" id="A0A919IKF8"/>
<sequence length="65" mass="7142">MYASNTPALWVLRYRVKISATRGSGVYPYAFRPPSTIRQPPFGMIARRSGASVCNPTINSFGSSM</sequence>
<proteinExistence type="predicted"/>
<comment type="caution">
    <text evidence="1">The sequence shown here is derived from an EMBL/GenBank/DDBJ whole genome shotgun (WGS) entry which is preliminary data.</text>
</comment>
<evidence type="ECO:0000313" key="2">
    <source>
        <dbReference type="Proteomes" id="UP000619479"/>
    </source>
</evidence>